<dbReference type="InterPro" id="IPR036457">
    <property type="entry name" value="PPM-type-like_dom_sf"/>
</dbReference>
<name>A0A1H0XTN9_9MICO</name>
<dbReference type="Pfam" id="PF13672">
    <property type="entry name" value="PP2C_2"/>
    <property type="match status" value="1"/>
</dbReference>
<evidence type="ECO:0000313" key="4">
    <source>
        <dbReference type="Proteomes" id="UP000182690"/>
    </source>
</evidence>
<dbReference type="CDD" id="cd00143">
    <property type="entry name" value="PP2Cc"/>
    <property type="match status" value="1"/>
</dbReference>
<feature type="domain" description="PPM-type phosphatase" evidence="2">
    <location>
        <begin position="10"/>
        <end position="237"/>
    </location>
</feature>
<dbReference type="Gene3D" id="3.60.40.10">
    <property type="entry name" value="PPM-type phosphatase domain"/>
    <property type="match status" value="1"/>
</dbReference>
<dbReference type="InterPro" id="IPR015655">
    <property type="entry name" value="PP2C"/>
</dbReference>
<dbReference type="SMART" id="SM00331">
    <property type="entry name" value="PP2C_SIG"/>
    <property type="match status" value="1"/>
</dbReference>
<sequence length="273" mass="28688">MRIGMAPEVSAAVRTDPGMLRAVNEDSALLEFPSYLVADGMGGHEAGDQASRAAVDAFASVIRPGELSTVRDVGLALDAAREAVGAVAAHRERGAGCTLTGAVMVRHEDRACWLVLNVGDSRVYLHRGAELHQVTVDHSLRDEMIAGGARPDALPGRNVITRALGSADTTADSWLLPVEDGSRLLICSDGLTTEVDDQQLRAALTMGGQPDAVVEELVQRANEAGGRDNITVLVVDVLSGGSAWHVSAEPESSIATESENDHTLTATVPRRGQ</sequence>
<gene>
    <name evidence="3" type="ORF">SAMN04488565_0169</name>
</gene>
<accession>A0A1H0XTN9</accession>
<evidence type="ECO:0000259" key="2">
    <source>
        <dbReference type="PROSITE" id="PS51746"/>
    </source>
</evidence>
<dbReference type="GO" id="GO:0004722">
    <property type="term" value="F:protein serine/threonine phosphatase activity"/>
    <property type="evidence" value="ECO:0007669"/>
    <property type="project" value="InterPro"/>
</dbReference>
<dbReference type="SUPFAM" id="SSF81606">
    <property type="entry name" value="PP2C-like"/>
    <property type="match status" value="1"/>
</dbReference>
<evidence type="ECO:0000313" key="3">
    <source>
        <dbReference type="EMBL" id="SDQ06284.1"/>
    </source>
</evidence>
<organism evidence="3 4">
    <name type="scientific">Leucobacter chromiiresistens</name>
    <dbReference type="NCBI Taxonomy" id="1079994"/>
    <lineage>
        <taxon>Bacteria</taxon>
        <taxon>Bacillati</taxon>
        <taxon>Actinomycetota</taxon>
        <taxon>Actinomycetes</taxon>
        <taxon>Micrococcales</taxon>
        <taxon>Microbacteriaceae</taxon>
        <taxon>Leucobacter</taxon>
    </lineage>
</organism>
<proteinExistence type="predicted"/>
<dbReference type="EMBL" id="FNKB01000001">
    <property type="protein sequence ID" value="SDQ06284.1"/>
    <property type="molecule type" value="Genomic_DNA"/>
</dbReference>
<evidence type="ECO:0000256" key="1">
    <source>
        <dbReference type="SAM" id="MobiDB-lite"/>
    </source>
</evidence>
<dbReference type="eggNOG" id="COG0631">
    <property type="taxonomic scope" value="Bacteria"/>
</dbReference>
<dbReference type="InterPro" id="IPR001932">
    <property type="entry name" value="PPM-type_phosphatase-like_dom"/>
</dbReference>
<dbReference type="Proteomes" id="UP000182690">
    <property type="component" value="Unassembled WGS sequence"/>
</dbReference>
<dbReference type="STRING" id="1079994.SAMN04488565_0169"/>
<dbReference type="AlphaFoldDB" id="A0A1H0XTN9"/>
<dbReference type="PROSITE" id="PS51746">
    <property type="entry name" value="PPM_2"/>
    <property type="match status" value="1"/>
</dbReference>
<feature type="region of interest" description="Disordered" evidence="1">
    <location>
        <begin position="250"/>
        <end position="273"/>
    </location>
</feature>
<protein>
    <submittedName>
        <fullName evidence="3">Protein phosphatase</fullName>
    </submittedName>
</protein>
<dbReference type="PANTHER" id="PTHR47992">
    <property type="entry name" value="PROTEIN PHOSPHATASE"/>
    <property type="match status" value="1"/>
</dbReference>
<reference evidence="3 4" key="1">
    <citation type="submission" date="2016-10" db="EMBL/GenBank/DDBJ databases">
        <authorList>
            <person name="de Groot N.N."/>
        </authorList>
    </citation>
    <scope>NUCLEOTIDE SEQUENCE [LARGE SCALE GENOMIC DNA]</scope>
    <source>
        <strain evidence="3 4">DSM 22788</strain>
    </source>
</reference>
<dbReference type="SMART" id="SM00332">
    <property type="entry name" value="PP2Cc"/>
    <property type="match status" value="1"/>
</dbReference>